<evidence type="ECO:0000313" key="1">
    <source>
        <dbReference type="EMBL" id="CAB4173945.1"/>
    </source>
</evidence>
<proteinExistence type="predicted"/>
<name>A0A6J5SLJ7_9CAUD</name>
<sequence length="80" mass="8553">MDAPERGALRGDGAVIATEPRKRIRPCCRCGTAPRHGETYLCPECHVSPATQGEIDAAKAADPDHPRFALIQAGWKGGWG</sequence>
<evidence type="ECO:0000313" key="4">
    <source>
        <dbReference type="EMBL" id="CAB4192359.1"/>
    </source>
</evidence>
<evidence type="ECO:0000313" key="3">
    <source>
        <dbReference type="EMBL" id="CAB4189422.1"/>
    </source>
</evidence>
<dbReference type="EMBL" id="LR796913">
    <property type="protein sequence ID" value="CAB4173945.1"/>
    <property type="molecule type" value="Genomic_DNA"/>
</dbReference>
<accession>A0A6J5SLJ7</accession>
<evidence type="ECO:0000313" key="2">
    <source>
        <dbReference type="EMBL" id="CAB4178808.1"/>
    </source>
</evidence>
<dbReference type="EMBL" id="LR797432">
    <property type="protein sequence ID" value="CAB4215795.1"/>
    <property type="molecule type" value="Genomic_DNA"/>
</dbReference>
<evidence type="ECO:0000313" key="5">
    <source>
        <dbReference type="EMBL" id="CAB4215795.1"/>
    </source>
</evidence>
<dbReference type="EMBL" id="LR796973">
    <property type="protein sequence ID" value="CAB4178808.1"/>
    <property type="molecule type" value="Genomic_DNA"/>
</dbReference>
<gene>
    <name evidence="2" type="ORF">UFOVP1028_7</name>
    <name evidence="3" type="ORF">UFOVP1187_12</name>
    <name evidence="4" type="ORF">UFOVP1235_29</name>
    <name evidence="5" type="ORF">UFOVP1488_12</name>
    <name evidence="1" type="ORF">UFOVP960_18</name>
</gene>
<dbReference type="EMBL" id="LR797134">
    <property type="protein sequence ID" value="CAB4189422.1"/>
    <property type="molecule type" value="Genomic_DNA"/>
</dbReference>
<organism evidence="5">
    <name type="scientific">uncultured Caudovirales phage</name>
    <dbReference type="NCBI Taxonomy" id="2100421"/>
    <lineage>
        <taxon>Viruses</taxon>
        <taxon>Duplodnaviria</taxon>
        <taxon>Heunggongvirae</taxon>
        <taxon>Uroviricota</taxon>
        <taxon>Caudoviricetes</taxon>
        <taxon>Peduoviridae</taxon>
        <taxon>Maltschvirus</taxon>
        <taxon>Maltschvirus maltsch</taxon>
    </lineage>
</organism>
<protein>
    <submittedName>
        <fullName evidence="5">Uncharacterized protein</fullName>
    </submittedName>
</protein>
<dbReference type="EMBL" id="LR797191">
    <property type="protein sequence ID" value="CAB4192359.1"/>
    <property type="molecule type" value="Genomic_DNA"/>
</dbReference>
<reference evidence="5" key="1">
    <citation type="submission" date="2020-05" db="EMBL/GenBank/DDBJ databases">
        <authorList>
            <person name="Chiriac C."/>
            <person name="Salcher M."/>
            <person name="Ghai R."/>
            <person name="Kavagutti S V."/>
        </authorList>
    </citation>
    <scope>NUCLEOTIDE SEQUENCE</scope>
</reference>